<dbReference type="PANTHER" id="PTHR16263">
    <property type="entry name" value="TETRATRICOPEPTIDE REPEAT PROTEIN 38"/>
    <property type="match status" value="1"/>
</dbReference>
<dbReference type="InterPro" id="IPR033891">
    <property type="entry name" value="TTC38"/>
</dbReference>
<evidence type="ECO:0000256" key="4">
    <source>
        <dbReference type="ARBA" id="ARBA00022803"/>
    </source>
</evidence>
<dbReference type="PANTHER" id="PTHR16263:SF4">
    <property type="entry name" value="TETRATRICOPEPTIDE REPEAT PROTEIN 38"/>
    <property type="match status" value="1"/>
</dbReference>
<dbReference type="RefSeq" id="WP_012041234.1">
    <property type="nucleotide sequence ID" value="NZ_JABFDP010000001.1"/>
</dbReference>
<reference evidence="6" key="1">
    <citation type="journal article" date="2021" name="ISME J.">
        <title>Evolutionary origin and ecological implication of a unique nif island in free-living Bradyrhizobium lineages.</title>
        <authorList>
            <person name="Tao J."/>
        </authorList>
    </citation>
    <scope>NUCLEOTIDE SEQUENCE [LARGE SCALE GENOMIC DNA]</scope>
    <source>
        <strain evidence="6">SZCCT0094</strain>
    </source>
</reference>
<keyword evidence="3" id="KW-0677">Repeat</keyword>
<dbReference type="Gene3D" id="1.25.40.10">
    <property type="entry name" value="Tetratricopeptide repeat domain"/>
    <property type="match status" value="1"/>
</dbReference>
<name>A0ABS5G254_9BRAD</name>
<sequence length="437" mass="48077">MEEDRYGLELSTASAEAATAYRDGVDLLLAFWPGATDAFERAIMLDPDFALAHAARARIHAIYQQRGPALQTIARARELVAKRGTAREQSHVATLALAIEGRGAEALTSTLTHLASWPRDAMVMALPLGAFGLLAFSGRIDHDAARRDLCERFAAEYGEDWWFLSNHGWALTEAGEVAKGRAITERSFALRRHNAYAVHALLHAMFEDGALNEADALVENWIGDYDHTGMLHGHIRWHQALGALDRGDAASAVAIHLNVLSPAVSAAPPLNTLSDCASLLWRLSIENHPIAFELWEEIGTYARTGFPTSRLPFVEMHRAMVSAVTDDDIALNQRLRSFKAPPAGGSSPAAPLLPRLYLAFQAFYNENYRVCAEQLAPVQAEMARLGGSHAQRQVIEDTYILALIRSGALAKARQLIDARLHRRPSARDTRWRALTEA</sequence>
<dbReference type="InterPro" id="IPR011990">
    <property type="entry name" value="TPR-like_helical_dom_sf"/>
</dbReference>
<comment type="caution">
    <text evidence="5">The sequence shown here is derived from an EMBL/GenBank/DDBJ whole genome shotgun (WGS) entry which is preliminary data.</text>
</comment>
<accession>A0ABS5G254</accession>
<evidence type="ECO:0000256" key="1">
    <source>
        <dbReference type="ARBA" id="ARBA00005857"/>
    </source>
</evidence>
<organism evidence="5 6">
    <name type="scientific">Bradyrhizobium denitrificans</name>
    <dbReference type="NCBI Taxonomy" id="2734912"/>
    <lineage>
        <taxon>Bacteria</taxon>
        <taxon>Pseudomonadati</taxon>
        <taxon>Pseudomonadota</taxon>
        <taxon>Alphaproteobacteria</taxon>
        <taxon>Hyphomicrobiales</taxon>
        <taxon>Nitrobacteraceae</taxon>
        <taxon>Bradyrhizobium</taxon>
    </lineage>
</organism>
<dbReference type="EMBL" id="JAFCLK010000005">
    <property type="protein sequence ID" value="MBR1135364.1"/>
    <property type="molecule type" value="Genomic_DNA"/>
</dbReference>
<dbReference type="SUPFAM" id="SSF48452">
    <property type="entry name" value="TPR-like"/>
    <property type="match status" value="1"/>
</dbReference>
<protein>
    <recommendedName>
        <fullName evidence="2">Tetratricopeptide repeat protein 38</fullName>
    </recommendedName>
</protein>
<dbReference type="Proteomes" id="UP001314635">
    <property type="component" value="Unassembled WGS sequence"/>
</dbReference>
<proteinExistence type="inferred from homology"/>
<dbReference type="CDD" id="cd05804">
    <property type="entry name" value="StaR_like"/>
    <property type="match status" value="1"/>
</dbReference>
<comment type="similarity">
    <text evidence="1">Belongs to the TTC38 family.</text>
</comment>
<evidence type="ECO:0000313" key="6">
    <source>
        <dbReference type="Proteomes" id="UP001314635"/>
    </source>
</evidence>
<evidence type="ECO:0000256" key="3">
    <source>
        <dbReference type="ARBA" id="ARBA00022737"/>
    </source>
</evidence>
<gene>
    <name evidence="5" type="ORF">JQ619_06275</name>
</gene>
<keyword evidence="4" id="KW-0802">TPR repeat</keyword>
<evidence type="ECO:0000256" key="2">
    <source>
        <dbReference type="ARBA" id="ARBA00019992"/>
    </source>
</evidence>
<keyword evidence="6" id="KW-1185">Reference proteome</keyword>
<evidence type="ECO:0000313" key="5">
    <source>
        <dbReference type="EMBL" id="MBR1135364.1"/>
    </source>
</evidence>